<dbReference type="RefSeq" id="WP_386395490.1">
    <property type="nucleotide sequence ID" value="NZ_JBHSPT010000023.1"/>
</dbReference>
<organism evidence="1 2">
    <name type="scientific">Streptomyces pratens</name>
    <dbReference type="NCBI Taxonomy" id="887456"/>
    <lineage>
        <taxon>Bacteria</taxon>
        <taxon>Bacillati</taxon>
        <taxon>Actinomycetota</taxon>
        <taxon>Actinomycetes</taxon>
        <taxon>Kitasatosporales</taxon>
        <taxon>Streptomycetaceae</taxon>
        <taxon>Streptomyces</taxon>
    </lineage>
</organism>
<sequence>MLGDYAEAELPNPGKATFATCLTEVAHALCEGRGFGDANAPRVIDGHLD</sequence>
<dbReference type="EMBL" id="JBHSPT010000023">
    <property type="protein sequence ID" value="MFC6055828.1"/>
    <property type="molecule type" value="Genomic_DNA"/>
</dbReference>
<evidence type="ECO:0000313" key="2">
    <source>
        <dbReference type="Proteomes" id="UP001596242"/>
    </source>
</evidence>
<proteinExistence type="predicted"/>
<reference evidence="2" key="1">
    <citation type="journal article" date="2019" name="Int. J. Syst. Evol. Microbiol.">
        <title>The Global Catalogue of Microorganisms (GCM) 10K type strain sequencing project: providing services to taxonomists for standard genome sequencing and annotation.</title>
        <authorList>
            <consortium name="The Broad Institute Genomics Platform"/>
            <consortium name="The Broad Institute Genome Sequencing Center for Infectious Disease"/>
            <person name="Wu L."/>
            <person name="Ma J."/>
        </authorList>
    </citation>
    <scope>NUCLEOTIDE SEQUENCE [LARGE SCALE GENOMIC DNA]</scope>
    <source>
        <strain evidence="2">JCM 12763</strain>
    </source>
</reference>
<dbReference type="Proteomes" id="UP001596242">
    <property type="component" value="Unassembled WGS sequence"/>
</dbReference>
<keyword evidence="2" id="KW-1185">Reference proteome</keyword>
<protein>
    <submittedName>
        <fullName evidence="1">Uncharacterized protein</fullName>
    </submittedName>
</protein>
<accession>A0ABW1LX79</accession>
<name>A0ABW1LX79_9ACTN</name>
<comment type="caution">
    <text evidence="1">The sequence shown here is derived from an EMBL/GenBank/DDBJ whole genome shotgun (WGS) entry which is preliminary data.</text>
</comment>
<evidence type="ECO:0000313" key="1">
    <source>
        <dbReference type="EMBL" id="MFC6055828.1"/>
    </source>
</evidence>
<gene>
    <name evidence="1" type="ORF">ACFP50_10275</name>
</gene>